<dbReference type="InterPro" id="IPR000073">
    <property type="entry name" value="AB_hydrolase_1"/>
</dbReference>
<reference evidence="2 3" key="1">
    <citation type="submission" date="2018-04" db="EMBL/GenBank/DDBJ databases">
        <title>Polynucleobacter sp. UH21B genome.</title>
        <authorList>
            <person name="Hahn M.W."/>
        </authorList>
    </citation>
    <scope>NUCLEOTIDE SEQUENCE [LARGE SCALE GENOMIC DNA]</scope>
    <source>
        <strain evidence="2 3">MWH-UH21B</strain>
    </source>
</reference>
<dbReference type="PANTHER" id="PTHR43798:SF33">
    <property type="entry name" value="HYDROLASE, PUTATIVE (AFU_ORTHOLOGUE AFUA_2G14860)-RELATED"/>
    <property type="match status" value="1"/>
</dbReference>
<gene>
    <name evidence="2" type="ORF">DCO17_06800</name>
</gene>
<dbReference type="SUPFAM" id="SSF53474">
    <property type="entry name" value="alpha/beta-Hydrolases"/>
    <property type="match status" value="1"/>
</dbReference>
<accession>A0A6M9PXF6</accession>
<dbReference type="GO" id="GO:0046464">
    <property type="term" value="P:acylglycerol catabolic process"/>
    <property type="evidence" value="ECO:0007669"/>
    <property type="project" value="TreeGrafter"/>
</dbReference>
<sequence length="280" mass="31611">MESQFLNDMKLMQAHTIHEVSYGEGHVSWHEFGDAKTEGIPLILLHGGHGSWEHWHRNVEELSEHFHVFVPDMPGFGNSSFFDSQLKAGMISPLVGTINDLIGKDKQIQIAGFSFGGFVAAHLANQRPGITKLALLGSAGHGGPRRPRGELLAWRELYANGHQQELQRVMRENLYLQMLSSYDRIDSLAIRIHQDACVATRFRSRPIARPGGLAEQLEAYAGPVLMIWGEHDITCTPEYLVEKLVSEKQNRSAEIILDVGHWVQYEKPEQVNSLLVQWFK</sequence>
<dbReference type="PANTHER" id="PTHR43798">
    <property type="entry name" value="MONOACYLGLYCEROL LIPASE"/>
    <property type="match status" value="1"/>
</dbReference>
<dbReference type="PRINTS" id="PR00412">
    <property type="entry name" value="EPOXHYDRLASE"/>
</dbReference>
<dbReference type="AlphaFoldDB" id="A0A6M9PXF6"/>
<dbReference type="Proteomes" id="UP000503312">
    <property type="component" value="Chromosome"/>
</dbReference>
<evidence type="ECO:0000313" key="2">
    <source>
        <dbReference type="EMBL" id="QKM64961.1"/>
    </source>
</evidence>
<keyword evidence="2" id="KW-0378">Hydrolase</keyword>
<dbReference type="GO" id="GO:0016020">
    <property type="term" value="C:membrane"/>
    <property type="evidence" value="ECO:0007669"/>
    <property type="project" value="TreeGrafter"/>
</dbReference>
<keyword evidence="3" id="KW-1185">Reference proteome</keyword>
<dbReference type="InterPro" id="IPR029058">
    <property type="entry name" value="AB_hydrolase_fold"/>
</dbReference>
<dbReference type="GO" id="GO:0047372">
    <property type="term" value="F:monoacylglycerol lipase activity"/>
    <property type="evidence" value="ECO:0007669"/>
    <property type="project" value="TreeGrafter"/>
</dbReference>
<dbReference type="Pfam" id="PF12697">
    <property type="entry name" value="Abhydrolase_6"/>
    <property type="match status" value="1"/>
</dbReference>
<organism evidence="2 3">
    <name type="scientific">Polynucleobacter tropicus</name>
    <dbReference type="NCBI Taxonomy" id="1743174"/>
    <lineage>
        <taxon>Bacteria</taxon>
        <taxon>Pseudomonadati</taxon>
        <taxon>Pseudomonadota</taxon>
        <taxon>Betaproteobacteria</taxon>
        <taxon>Burkholderiales</taxon>
        <taxon>Burkholderiaceae</taxon>
        <taxon>Polynucleobacter</taxon>
    </lineage>
</organism>
<dbReference type="KEGG" id="ptrp:DCO17_06800"/>
<protein>
    <submittedName>
        <fullName evidence="2">Alpha/beta hydrolase</fullName>
    </submittedName>
</protein>
<proteinExistence type="predicted"/>
<evidence type="ECO:0000259" key="1">
    <source>
        <dbReference type="Pfam" id="PF12697"/>
    </source>
</evidence>
<dbReference type="InterPro" id="IPR050266">
    <property type="entry name" value="AB_hydrolase_sf"/>
</dbReference>
<evidence type="ECO:0000313" key="3">
    <source>
        <dbReference type="Proteomes" id="UP000503312"/>
    </source>
</evidence>
<name>A0A6M9PXF6_9BURK</name>
<dbReference type="Gene3D" id="3.40.50.1820">
    <property type="entry name" value="alpha/beta hydrolase"/>
    <property type="match status" value="1"/>
</dbReference>
<dbReference type="EMBL" id="CP028942">
    <property type="protein sequence ID" value="QKM64961.1"/>
    <property type="molecule type" value="Genomic_DNA"/>
</dbReference>
<dbReference type="PRINTS" id="PR00111">
    <property type="entry name" value="ABHYDROLASE"/>
</dbReference>
<feature type="domain" description="AB hydrolase-1" evidence="1">
    <location>
        <begin position="42"/>
        <end position="272"/>
    </location>
</feature>
<dbReference type="InterPro" id="IPR000639">
    <property type="entry name" value="Epox_hydrolase-like"/>
</dbReference>